<evidence type="ECO:0000256" key="1">
    <source>
        <dbReference type="SAM" id="MobiDB-lite"/>
    </source>
</evidence>
<dbReference type="InterPro" id="IPR011330">
    <property type="entry name" value="Glyco_hydro/deAcase_b/a-brl"/>
</dbReference>
<proteinExistence type="predicted"/>
<keyword evidence="3" id="KW-1185">Reference proteome</keyword>
<comment type="caution">
    <text evidence="2">The sequence shown here is derived from an EMBL/GenBank/DDBJ whole genome shotgun (WGS) entry which is preliminary data.</text>
</comment>
<dbReference type="Gene3D" id="3.20.20.370">
    <property type="entry name" value="Glycoside hydrolase/deacetylase"/>
    <property type="match status" value="1"/>
</dbReference>
<dbReference type="EMBL" id="JAEQNE010000001">
    <property type="protein sequence ID" value="MBL0390486.1"/>
    <property type="molecule type" value="Genomic_DNA"/>
</dbReference>
<sequence>MIERLAPVLDALPAPVRVFVRDDDAGWEDGRLLALLDVTQRAGVAIDLAAIPAALGPALAAELCARIDGAPSLVAVHQHGLQHLNHQPAGRKCEFGDARSAAVQREDLARGRTLLAGWLGARVQPWFTPPWNRCSADTAVLLASLGFQALSRDRGAAPVQQALPELPVDIDWSRHWREGGADAVADAFAQALRARAADGAALGLMLHHGVMADEELRALAAILAVAAEHPRLRWRGMRELLGSPATDPQGRRESAHSLEPGMTLNF</sequence>
<dbReference type="RefSeq" id="WP_201673086.1">
    <property type="nucleotide sequence ID" value="NZ_JAEQNE010000001.1"/>
</dbReference>
<protein>
    <recommendedName>
        <fullName evidence="4">Polysaccharide deacetylase</fullName>
    </recommendedName>
</protein>
<reference evidence="2 3" key="1">
    <citation type="journal article" date="2017" name="Int. J. Syst. Evol. Microbiol.">
        <title>Ramlibacter monticola sp. nov., isolated from forest soil.</title>
        <authorList>
            <person name="Chaudhary D.K."/>
            <person name="Kim J."/>
        </authorList>
    </citation>
    <scope>NUCLEOTIDE SEQUENCE [LARGE SCALE GENOMIC DNA]</scope>
    <source>
        <strain evidence="2 3">KACC 19175</strain>
    </source>
</reference>
<dbReference type="AlphaFoldDB" id="A0A936YXP3"/>
<dbReference type="Proteomes" id="UP000599109">
    <property type="component" value="Unassembled WGS sequence"/>
</dbReference>
<organism evidence="2 3">
    <name type="scientific">Ramlibacter monticola</name>
    <dbReference type="NCBI Taxonomy" id="1926872"/>
    <lineage>
        <taxon>Bacteria</taxon>
        <taxon>Pseudomonadati</taxon>
        <taxon>Pseudomonadota</taxon>
        <taxon>Betaproteobacteria</taxon>
        <taxon>Burkholderiales</taxon>
        <taxon>Comamonadaceae</taxon>
        <taxon>Ramlibacter</taxon>
    </lineage>
</organism>
<name>A0A936YXP3_9BURK</name>
<gene>
    <name evidence="2" type="ORF">JJ685_04960</name>
</gene>
<accession>A0A936YXP3</accession>
<evidence type="ECO:0008006" key="4">
    <source>
        <dbReference type="Google" id="ProtNLM"/>
    </source>
</evidence>
<dbReference type="SUPFAM" id="SSF88713">
    <property type="entry name" value="Glycoside hydrolase/deacetylase"/>
    <property type="match status" value="1"/>
</dbReference>
<evidence type="ECO:0000313" key="2">
    <source>
        <dbReference type="EMBL" id="MBL0390486.1"/>
    </source>
</evidence>
<dbReference type="GO" id="GO:0005975">
    <property type="term" value="P:carbohydrate metabolic process"/>
    <property type="evidence" value="ECO:0007669"/>
    <property type="project" value="InterPro"/>
</dbReference>
<evidence type="ECO:0000313" key="3">
    <source>
        <dbReference type="Proteomes" id="UP000599109"/>
    </source>
</evidence>
<feature type="region of interest" description="Disordered" evidence="1">
    <location>
        <begin position="241"/>
        <end position="266"/>
    </location>
</feature>